<comment type="caution">
    <text evidence="2">The sequence shown here is derived from an EMBL/GenBank/DDBJ whole genome shotgun (WGS) entry which is preliminary data.</text>
</comment>
<gene>
    <name evidence="2" type="ORF">B0I35DRAFT_171264</name>
</gene>
<evidence type="ECO:0000313" key="2">
    <source>
        <dbReference type="EMBL" id="KAH7324873.1"/>
    </source>
</evidence>
<accession>A0A8K0WVA9</accession>
<keyword evidence="3" id="KW-1185">Reference proteome</keyword>
<organism evidence="2 3">
    <name type="scientific">Stachybotrys elegans</name>
    <dbReference type="NCBI Taxonomy" id="80388"/>
    <lineage>
        <taxon>Eukaryota</taxon>
        <taxon>Fungi</taxon>
        <taxon>Dikarya</taxon>
        <taxon>Ascomycota</taxon>
        <taxon>Pezizomycotina</taxon>
        <taxon>Sordariomycetes</taxon>
        <taxon>Hypocreomycetidae</taxon>
        <taxon>Hypocreales</taxon>
        <taxon>Stachybotryaceae</taxon>
        <taxon>Stachybotrys</taxon>
    </lineage>
</organism>
<feature type="compositionally biased region" description="Basic and acidic residues" evidence="1">
    <location>
        <begin position="18"/>
        <end position="36"/>
    </location>
</feature>
<dbReference type="AlphaFoldDB" id="A0A8K0WVA9"/>
<dbReference type="OrthoDB" id="5973539at2759"/>
<reference evidence="2" key="1">
    <citation type="journal article" date="2021" name="Nat. Commun.">
        <title>Genetic determinants of endophytism in the Arabidopsis root mycobiome.</title>
        <authorList>
            <person name="Mesny F."/>
            <person name="Miyauchi S."/>
            <person name="Thiergart T."/>
            <person name="Pickel B."/>
            <person name="Atanasova L."/>
            <person name="Karlsson M."/>
            <person name="Huettel B."/>
            <person name="Barry K.W."/>
            <person name="Haridas S."/>
            <person name="Chen C."/>
            <person name="Bauer D."/>
            <person name="Andreopoulos W."/>
            <person name="Pangilinan J."/>
            <person name="LaButti K."/>
            <person name="Riley R."/>
            <person name="Lipzen A."/>
            <person name="Clum A."/>
            <person name="Drula E."/>
            <person name="Henrissat B."/>
            <person name="Kohler A."/>
            <person name="Grigoriev I.V."/>
            <person name="Martin F.M."/>
            <person name="Hacquard S."/>
        </authorList>
    </citation>
    <scope>NUCLEOTIDE SEQUENCE</scope>
    <source>
        <strain evidence="2">MPI-CAGE-CH-0235</strain>
    </source>
</reference>
<dbReference type="Pfam" id="PF11905">
    <property type="entry name" value="DUF3425"/>
    <property type="match status" value="1"/>
</dbReference>
<dbReference type="PANTHER" id="PTHR38116">
    <property type="entry name" value="CHROMOSOME 7, WHOLE GENOME SHOTGUN SEQUENCE"/>
    <property type="match status" value="1"/>
</dbReference>
<feature type="region of interest" description="Disordered" evidence="1">
    <location>
        <begin position="1"/>
        <end position="111"/>
    </location>
</feature>
<feature type="compositionally biased region" description="Basic residues" evidence="1">
    <location>
        <begin position="42"/>
        <end position="52"/>
    </location>
</feature>
<feature type="compositionally biased region" description="Polar residues" evidence="1">
    <location>
        <begin position="67"/>
        <end position="86"/>
    </location>
</feature>
<feature type="compositionally biased region" description="Low complexity" evidence="1">
    <location>
        <begin position="101"/>
        <end position="111"/>
    </location>
</feature>
<feature type="compositionally biased region" description="Basic and acidic residues" evidence="1">
    <location>
        <begin position="53"/>
        <end position="65"/>
    </location>
</feature>
<evidence type="ECO:0008006" key="4">
    <source>
        <dbReference type="Google" id="ProtNLM"/>
    </source>
</evidence>
<name>A0A8K0WVA9_9HYPO</name>
<evidence type="ECO:0000313" key="3">
    <source>
        <dbReference type="Proteomes" id="UP000813444"/>
    </source>
</evidence>
<dbReference type="InterPro" id="IPR021833">
    <property type="entry name" value="DUF3425"/>
</dbReference>
<feature type="compositionally biased region" description="Polar residues" evidence="1">
    <location>
        <begin position="1"/>
        <end position="12"/>
    </location>
</feature>
<proteinExistence type="predicted"/>
<dbReference type="CDD" id="cd14688">
    <property type="entry name" value="bZIP_YAP"/>
    <property type="match status" value="1"/>
</dbReference>
<protein>
    <recommendedName>
        <fullName evidence="4">BZIP domain-containing protein</fullName>
    </recommendedName>
</protein>
<sequence>MNQPRTGSQARSTAGARTGREADKPKAAKRDPERRKQQNLRAQKKYREKRQRRLEELERLVRQHEQASANSSSDEIAGSQQVSDPSSIEDDVDAPQRDEQPSAAPQQTTAAATVEPSLLDLEAPASPELGGALWTAADIEWDAEIPREYDTGSGTRAVTLFDCGCAIPHIEIVMPTSWTTRLLAVDSYPLADPYRNTIRLERECVVSALVQNCLSIGITHSMWCAKDSISPFFRPLPSASSPFPTPHMSSGDIVRSVQNIFQSLKPDLRPCTEQITISHHPYIDILPFPTLRANIILNMDLFDEEELFYDSLYGLICWGSGKFGRNIGACTGSGTPWEARNWEAKEWFIQKWMFLMGGEDGDLVRQSRWWRTLRGEESGLT</sequence>
<dbReference type="EMBL" id="JAGPNK010000003">
    <property type="protein sequence ID" value="KAH7324873.1"/>
    <property type="molecule type" value="Genomic_DNA"/>
</dbReference>
<dbReference type="PANTHER" id="PTHR38116:SF5">
    <property type="entry name" value="BZIP DOMAIN-CONTAINING PROTEIN"/>
    <property type="match status" value="1"/>
</dbReference>
<evidence type="ECO:0000256" key="1">
    <source>
        <dbReference type="SAM" id="MobiDB-lite"/>
    </source>
</evidence>
<dbReference type="Proteomes" id="UP000813444">
    <property type="component" value="Unassembled WGS sequence"/>
</dbReference>
<dbReference type="Gene3D" id="1.20.5.170">
    <property type="match status" value="1"/>
</dbReference>